<proteinExistence type="predicted"/>
<comment type="caution">
    <text evidence="2">The sequence shown here is derived from an EMBL/GenBank/DDBJ whole genome shotgun (WGS) entry which is preliminary data.</text>
</comment>
<dbReference type="RefSeq" id="WP_169210016.1">
    <property type="nucleotide sequence ID" value="NZ_JAATNW010000003.1"/>
</dbReference>
<feature type="compositionally biased region" description="Acidic residues" evidence="1">
    <location>
        <begin position="50"/>
        <end position="67"/>
    </location>
</feature>
<evidence type="ECO:0000313" key="3">
    <source>
        <dbReference type="Proteomes" id="UP000709336"/>
    </source>
</evidence>
<dbReference type="EMBL" id="JAATNW010000003">
    <property type="protein sequence ID" value="NMH59440.1"/>
    <property type="molecule type" value="Genomic_DNA"/>
</dbReference>
<organism evidence="2 3">
    <name type="scientific">Alteromonas ponticola</name>
    <dbReference type="NCBI Taxonomy" id="2720613"/>
    <lineage>
        <taxon>Bacteria</taxon>
        <taxon>Pseudomonadati</taxon>
        <taxon>Pseudomonadota</taxon>
        <taxon>Gammaproteobacteria</taxon>
        <taxon>Alteromonadales</taxon>
        <taxon>Alteromonadaceae</taxon>
        <taxon>Alteromonas/Salinimonas group</taxon>
        <taxon>Alteromonas</taxon>
    </lineage>
</organism>
<accession>A0ABX1R2N0</accession>
<name>A0ABX1R2N0_9ALTE</name>
<evidence type="ECO:0000313" key="2">
    <source>
        <dbReference type="EMBL" id="NMH59440.1"/>
    </source>
</evidence>
<evidence type="ECO:0000256" key="1">
    <source>
        <dbReference type="SAM" id="MobiDB-lite"/>
    </source>
</evidence>
<protein>
    <submittedName>
        <fullName evidence="2">Uncharacterized protein</fullName>
    </submittedName>
</protein>
<dbReference type="Proteomes" id="UP000709336">
    <property type="component" value="Unassembled WGS sequence"/>
</dbReference>
<gene>
    <name evidence="2" type="ORF">HCJ96_05350</name>
</gene>
<reference evidence="2 3" key="1">
    <citation type="submission" date="2020-03" db="EMBL/GenBank/DDBJ databases">
        <title>Alteromonas ponticola sp. nov., isolated from seawater.</title>
        <authorList>
            <person name="Yoon J.-H."/>
            <person name="Kim Y.-O."/>
        </authorList>
    </citation>
    <scope>NUCLEOTIDE SEQUENCE [LARGE SCALE GENOMIC DNA]</scope>
    <source>
        <strain evidence="2 3">MYP5</strain>
    </source>
</reference>
<keyword evidence="3" id="KW-1185">Reference proteome</keyword>
<sequence length="67" mass="7619">MSAVELLESLGANADINAVDAGQQFWSVFESEKERFEDRKLWCVIHPDKDPDDDEDDGDEETSIFVN</sequence>
<feature type="region of interest" description="Disordered" evidence="1">
    <location>
        <begin position="46"/>
        <end position="67"/>
    </location>
</feature>